<gene>
    <name evidence="1" type="ORF">THAOC_14856</name>
</gene>
<dbReference type="PANTHER" id="PTHR36960">
    <property type="entry name" value="SI:DKEY-32E6.3"/>
    <property type="match status" value="1"/>
</dbReference>
<proteinExistence type="predicted"/>
<organism evidence="1 2">
    <name type="scientific">Thalassiosira oceanica</name>
    <name type="common">Marine diatom</name>
    <dbReference type="NCBI Taxonomy" id="159749"/>
    <lineage>
        <taxon>Eukaryota</taxon>
        <taxon>Sar</taxon>
        <taxon>Stramenopiles</taxon>
        <taxon>Ochrophyta</taxon>
        <taxon>Bacillariophyta</taxon>
        <taxon>Coscinodiscophyceae</taxon>
        <taxon>Thalassiosirophycidae</taxon>
        <taxon>Thalassiosirales</taxon>
        <taxon>Thalassiosiraceae</taxon>
        <taxon>Thalassiosira</taxon>
    </lineage>
</organism>
<protein>
    <submittedName>
        <fullName evidence="1">Uncharacterized protein</fullName>
    </submittedName>
</protein>
<dbReference type="Proteomes" id="UP000266841">
    <property type="component" value="Unassembled WGS sequence"/>
</dbReference>
<accession>K0SHE2</accession>
<dbReference type="PANTHER" id="PTHR36960:SF1">
    <property type="entry name" value="SI:DKEY-32E6.3"/>
    <property type="match status" value="1"/>
</dbReference>
<comment type="caution">
    <text evidence="1">The sequence shown here is derived from an EMBL/GenBank/DDBJ whole genome shotgun (WGS) entry which is preliminary data.</text>
</comment>
<dbReference type="AlphaFoldDB" id="K0SHE2"/>
<evidence type="ECO:0000313" key="1">
    <source>
        <dbReference type="EMBL" id="EJK64409.1"/>
    </source>
</evidence>
<evidence type="ECO:0000313" key="2">
    <source>
        <dbReference type="Proteomes" id="UP000266841"/>
    </source>
</evidence>
<name>K0SHE2_THAOC</name>
<reference evidence="1 2" key="1">
    <citation type="journal article" date="2012" name="Genome Biol.">
        <title>Genome and low-iron response of an oceanic diatom adapted to chronic iron limitation.</title>
        <authorList>
            <person name="Lommer M."/>
            <person name="Specht M."/>
            <person name="Roy A.S."/>
            <person name="Kraemer L."/>
            <person name="Andreson R."/>
            <person name="Gutowska M.A."/>
            <person name="Wolf J."/>
            <person name="Bergner S.V."/>
            <person name="Schilhabel M.B."/>
            <person name="Klostermeier U.C."/>
            <person name="Beiko R.G."/>
            <person name="Rosenstiel P."/>
            <person name="Hippler M."/>
            <person name="Laroche J."/>
        </authorList>
    </citation>
    <scope>NUCLEOTIDE SEQUENCE [LARGE SCALE GENOMIC DNA]</scope>
    <source>
        <strain evidence="1 2">CCMP1005</strain>
    </source>
</reference>
<dbReference type="OrthoDB" id="417678at2759"/>
<dbReference type="EMBL" id="AGNL01017283">
    <property type="protein sequence ID" value="EJK64409.1"/>
    <property type="molecule type" value="Genomic_DNA"/>
</dbReference>
<keyword evidence="2" id="KW-1185">Reference proteome</keyword>
<dbReference type="eggNOG" id="ENOG502QR8K">
    <property type="taxonomic scope" value="Eukaryota"/>
</dbReference>
<sequence length="186" mass="20607">MLDEDGLFRSSWSRRGAGDADSAGTGTAAEEKGWVYELHRCAGSGDDGGKNEGGKTADRVVGDVEVLDFLQSKSIVGIQDNYPFWRDHNHEPWSGKPVWVTSRGGRYDHHHVLLDDNIHNDPADGAGGIRVEGNDGSFRSLPGEEALGLHGRHLVRVPTVRAVMEDDWFIRQIEDARRRLLNDSLH</sequence>